<dbReference type="PANTHER" id="PTHR34294">
    <property type="entry name" value="TRANSCRIPTIONAL REGULATOR-RELATED"/>
    <property type="match status" value="1"/>
</dbReference>
<dbReference type="Proteomes" id="UP000198793">
    <property type="component" value="Unassembled WGS sequence"/>
</dbReference>
<sequence length="337" mass="36155">MPVTRTARPAASEPAAAESGSRSERLRVRAAWMYYVEEMTQNDIAAALGIGRVSVVRLLAEARARAEVRISVTGPLAELVGIERELERRHGLQRAIVVPAPGSGEDPAPVISAAIGAYLSEAVRSGMTVGLGWGRTLLDSLPFIEARALDDLRVVSLLGGIAEAHRFNPAEFAWRFAQIFNGDAFLLAAPAIVDSVETKRALVERCGLKPVLDMAEALDLVVLSVGGIAANATTYRTGFIAEDDRHSLERAGAVGDLLFHFMDRRGALIDHPINSRIMSADIAAIRRAPTRVVASGGPEKVAVLRAAIRFVQPTVLITDERSATHLLSDEATADDRD</sequence>
<reference evidence="7 8" key="1">
    <citation type="submission" date="2016-10" db="EMBL/GenBank/DDBJ databases">
        <authorList>
            <person name="de Groot N.N."/>
        </authorList>
    </citation>
    <scope>NUCLEOTIDE SEQUENCE [LARGE SCALE GENOMIC DNA]</scope>
    <source>
        <strain evidence="8">L7-484,KACC 16230,DSM 25025</strain>
    </source>
</reference>
<evidence type="ECO:0000256" key="4">
    <source>
        <dbReference type="ARBA" id="ARBA00023163"/>
    </source>
</evidence>
<dbReference type="InterPro" id="IPR036388">
    <property type="entry name" value="WH-like_DNA-bd_sf"/>
</dbReference>
<dbReference type="InterPro" id="IPR007324">
    <property type="entry name" value="Sugar-bd_dom_put"/>
</dbReference>
<dbReference type="PANTHER" id="PTHR34294:SF1">
    <property type="entry name" value="TRANSCRIPTIONAL REGULATOR LSRR"/>
    <property type="match status" value="1"/>
</dbReference>
<keyword evidence="2" id="KW-0805">Transcription regulation</keyword>
<dbReference type="GO" id="GO:0003677">
    <property type="term" value="F:DNA binding"/>
    <property type="evidence" value="ECO:0007669"/>
    <property type="project" value="UniProtKB-KW"/>
</dbReference>
<evidence type="ECO:0000259" key="6">
    <source>
        <dbReference type="Pfam" id="PF04198"/>
    </source>
</evidence>
<evidence type="ECO:0000256" key="3">
    <source>
        <dbReference type="ARBA" id="ARBA00023125"/>
    </source>
</evidence>
<dbReference type="EMBL" id="FNIT01000009">
    <property type="protein sequence ID" value="SDO64716.1"/>
    <property type="molecule type" value="Genomic_DNA"/>
</dbReference>
<organism evidence="7 8">
    <name type="scientific">Aureimonas jatrophae</name>
    <dbReference type="NCBI Taxonomy" id="1166073"/>
    <lineage>
        <taxon>Bacteria</taxon>
        <taxon>Pseudomonadati</taxon>
        <taxon>Pseudomonadota</taxon>
        <taxon>Alphaproteobacteria</taxon>
        <taxon>Hyphomicrobiales</taxon>
        <taxon>Aurantimonadaceae</taxon>
        <taxon>Aureimonas</taxon>
    </lineage>
</organism>
<dbReference type="SUPFAM" id="SSF100950">
    <property type="entry name" value="NagB/RpiA/CoA transferase-like"/>
    <property type="match status" value="1"/>
</dbReference>
<feature type="region of interest" description="Disordered" evidence="5">
    <location>
        <begin position="1"/>
        <end position="20"/>
    </location>
</feature>
<keyword evidence="4" id="KW-0804">Transcription</keyword>
<dbReference type="InterPro" id="IPR037171">
    <property type="entry name" value="NagB/RpiA_transferase-like"/>
</dbReference>
<dbReference type="GO" id="GO:0030246">
    <property type="term" value="F:carbohydrate binding"/>
    <property type="evidence" value="ECO:0007669"/>
    <property type="project" value="InterPro"/>
</dbReference>
<evidence type="ECO:0000256" key="2">
    <source>
        <dbReference type="ARBA" id="ARBA00023015"/>
    </source>
</evidence>
<evidence type="ECO:0000256" key="1">
    <source>
        <dbReference type="ARBA" id="ARBA00010466"/>
    </source>
</evidence>
<dbReference type="InterPro" id="IPR051054">
    <property type="entry name" value="SorC_transcr_regulators"/>
</dbReference>
<comment type="similarity">
    <text evidence="1">Belongs to the SorC transcriptional regulatory family.</text>
</comment>
<feature type="compositionally biased region" description="Low complexity" evidence="5">
    <location>
        <begin position="7"/>
        <end position="20"/>
    </location>
</feature>
<dbReference type="OrthoDB" id="7355674at2"/>
<dbReference type="STRING" id="1166073.SAMN05192530_10993"/>
<dbReference type="Gene3D" id="3.40.50.1360">
    <property type="match status" value="1"/>
</dbReference>
<dbReference type="Pfam" id="PF04198">
    <property type="entry name" value="Sugar-bind"/>
    <property type="match status" value="1"/>
</dbReference>
<keyword evidence="8" id="KW-1185">Reference proteome</keyword>
<evidence type="ECO:0000313" key="8">
    <source>
        <dbReference type="Proteomes" id="UP000198793"/>
    </source>
</evidence>
<evidence type="ECO:0000256" key="5">
    <source>
        <dbReference type="SAM" id="MobiDB-lite"/>
    </source>
</evidence>
<feature type="domain" description="Sugar-binding" evidence="6">
    <location>
        <begin position="78"/>
        <end position="328"/>
    </location>
</feature>
<accession>A0A1H0L9I8</accession>
<proteinExistence type="inferred from homology"/>
<protein>
    <submittedName>
        <fullName evidence="7">DNA-binding transcriptional regulator LsrR, DeoR family</fullName>
    </submittedName>
</protein>
<keyword evidence="3 7" id="KW-0238">DNA-binding</keyword>
<name>A0A1H0L9I8_9HYPH</name>
<dbReference type="Gene3D" id="1.10.10.10">
    <property type="entry name" value="Winged helix-like DNA-binding domain superfamily/Winged helix DNA-binding domain"/>
    <property type="match status" value="1"/>
</dbReference>
<gene>
    <name evidence="7" type="ORF">SAMN05192530_10993</name>
</gene>
<evidence type="ECO:0000313" key="7">
    <source>
        <dbReference type="EMBL" id="SDO64716.1"/>
    </source>
</evidence>
<dbReference type="RefSeq" id="WP_090675995.1">
    <property type="nucleotide sequence ID" value="NZ_FNIT01000009.1"/>
</dbReference>
<dbReference type="AlphaFoldDB" id="A0A1H0L9I8"/>